<organism evidence="2 3">
    <name type="scientific">Gymnodraco acuticeps</name>
    <name type="common">Antarctic dragonfish</name>
    <dbReference type="NCBI Taxonomy" id="8218"/>
    <lineage>
        <taxon>Eukaryota</taxon>
        <taxon>Metazoa</taxon>
        <taxon>Chordata</taxon>
        <taxon>Craniata</taxon>
        <taxon>Vertebrata</taxon>
        <taxon>Euteleostomi</taxon>
        <taxon>Actinopterygii</taxon>
        <taxon>Neopterygii</taxon>
        <taxon>Teleostei</taxon>
        <taxon>Neoteleostei</taxon>
        <taxon>Acanthomorphata</taxon>
        <taxon>Eupercaria</taxon>
        <taxon>Perciformes</taxon>
        <taxon>Notothenioidei</taxon>
        <taxon>Bathydraconidae</taxon>
        <taxon>Gymnodraco</taxon>
    </lineage>
</organism>
<sequence>MSVEGEVVETVTKVRSGRDFIPMRKIVLEQKPKADTLRGCIIGVMDSDDSSSSSKEALLQVLLEMRKTIMKWLLDQAFSGQTVRRKVKRAGVWQTKNVPAPDAVVDYNRSMGCVDVSDALIGYYSIHHKTMKCFLLHKELHKRRGDPARAKPLAQKSFREQLAKELVEFAGVPAAATPRPPTPPPLTCMPVLPPRSGVVTGTLDEEKCEKTQRLVYSITQDVCRAATNSKWKLPKHILLCATLRHLYRSKQLTTILSRLGHSETYDFSMELETAMAKAFDEMSTNLTPQIITGEGNTVFHGEWDNLNRITTNVHGSNVVNSAGGIMIQEVKESHVSTKKRTLPLYDRSSNMRSLKITPPETLPELAFKRVGPKFPKNANFTPPAENQVSYDASMLQYNTHLLSRWLSSQGKQQVPGFGGFISSTGKVPPRKSTIDFYTPINQPITDNAVVYELLKRSEAATEEVGQPYTINTFDLGVVMKACPIVWKYEEEFSKHVNLIGKFHTAMNYMGRLTGRKCLGAGYAEILIEAGLANSGCLKNILSGKSYAKALFSLKAVTEALERLLFNVFLEEEKPDIPYEILFNLIHSCTSESLNSTLNDPTLLKLIGDYLQYQDKVRRGHPGKTGMFWLSMMDHARLVFAVKTNNFELFHHCNGAMADLFFAYDGHNYARYLTWFEAFLTNIDLSHPGALDYIKLGAIAVARSLIPGALAAVDKTMEETFMRFAKTSGGLRGLFNNCGAYQKWCRTTSARAQLYELTLEMCGMIDDPEMPKAGKHRELEPAQIKKSELAVQSVISAINGFTNPWRIPDKSRLYSLASGAPIDPEVEADVLRAEAAGRAAKEQFIQERFISKRKDFFDRLKKLMLKTMDYCSKRVKLTSAQGKLFVYKEQSNLAFQLLVKSQIMEMPINLEELMRYPLSPVPHALGSPDGYFAKTNKATILHHLLQDRDEDVPYPNDALFIQDGNALFHMMSNLPPTFGGICMQLLDQMVAKHHLEFSTDCYQPDSIKAQERLRRGSSEKRIIDGPNTRRPYDFKSFLGNELNKKQLCDLLLRVWGSNEASSRIEKSMKAVVCVDGRSYDLTSTNGKVQTSEIYELRSNQEETDSRIVLYLHQAVKWGYKSSVVRTPDTDILMILLYHASRINLSIYLDHGSGKHRTLINVTELSESLGPDYCSTLLGFYVFTGEDCTSAFKGKGKVNPLKKLEKTPKLHKAFRQLGADWMVTDELQEEIESFTCIMYGQARMTSVDTVRVKMMRKMVGADKVLDSKSKVDLKRLPPPKVCLIPHVQRANYRVTFYRRADKAIIESPKPHDPGMGWEKTGEEEVLEPVWAIGPILPPSLVEVLAQRAESEEHAALDKVTDFANNNLSVGEVDGEYEHEDEELEMEEIELEDLFSDDEDDE</sequence>
<dbReference type="PANTHER" id="PTHR46704">
    <property type="entry name" value="CXC DOMAIN-CONTAINING PROTEIN-RELATED"/>
    <property type="match status" value="1"/>
</dbReference>
<dbReference type="OrthoDB" id="8830629at2759"/>
<accession>A0A6P8VS75</accession>
<dbReference type="Proteomes" id="UP000515161">
    <property type="component" value="Unplaced"/>
</dbReference>
<keyword evidence="2" id="KW-1185">Reference proteome</keyword>
<name>A0A6P8VS75_GYMAC</name>
<gene>
    <name evidence="3" type="primary">LOC117557918</name>
</gene>
<dbReference type="InParanoid" id="A0A6P8VS75"/>
<reference evidence="3" key="1">
    <citation type="submission" date="2025-08" db="UniProtKB">
        <authorList>
            <consortium name="RefSeq"/>
        </authorList>
    </citation>
    <scope>IDENTIFICATION</scope>
</reference>
<evidence type="ECO:0000313" key="3">
    <source>
        <dbReference type="RefSeq" id="XP_034089805.1"/>
    </source>
</evidence>
<dbReference type="PANTHER" id="PTHR46704:SF1">
    <property type="entry name" value="TELOMERE LENGTH REGULATION PROTEIN TEL2 HOMOLOG"/>
    <property type="match status" value="1"/>
</dbReference>
<dbReference type="GeneID" id="117557918"/>
<dbReference type="KEGG" id="gacu:117557918"/>
<evidence type="ECO:0000313" key="2">
    <source>
        <dbReference type="Proteomes" id="UP000515161"/>
    </source>
</evidence>
<evidence type="ECO:0000256" key="1">
    <source>
        <dbReference type="SAM" id="MobiDB-lite"/>
    </source>
</evidence>
<protein>
    <submittedName>
        <fullName evidence="3">Uncharacterized protein LOC117557918</fullName>
    </submittedName>
</protein>
<dbReference type="RefSeq" id="XP_034089805.1">
    <property type="nucleotide sequence ID" value="XM_034233914.1"/>
</dbReference>
<feature type="region of interest" description="Disordered" evidence="1">
    <location>
        <begin position="1374"/>
        <end position="1399"/>
    </location>
</feature>
<proteinExistence type="predicted"/>